<dbReference type="EMBL" id="QRNB01000152">
    <property type="protein sequence ID" value="RHK06437.1"/>
    <property type="molecule type" value="Genomic_DNA"/>
</dbReference>
<accession>A0A3R6FAS4</accession>
<gene>
    <name evidence="2" type="ORF">DW079_14470</name>
</gene>
<evidence type="ECO:0000313" key="2">
    <source>
        <dbReference type="EMBL" id="RHK06437.1"/>
    </source>
</evidence>
<evidence type="ECO:0000256" key="1">
    <source>
        <dbReference type="SAM" id="MobiDB-lite"/>
    </source>
</evidence>
<comment type="caution">
    <text evidence="2">The sequence shown here is derived from an EMBL/GenBank/DDBJ whole genome shotgun (WGS) entry which is preliminary data.</text>
</comment>
<protein>
    <submittedName>
        <fullName evidence="2">DUF3408 domain-containing protein</fullName>
    </submittedName>
</protein>
<dbReference type="InterPro" id="IPR021823">
    <property type="entry name" value="DUF3408"/>
</dbReference>
<reference evidence="2 3" key="1">
    <citation type="submission" date="2018-08" db="EMBL/GenBank/DDBJ databases">
        <title>A genome reference for cultivated species of the human gut microbiota.</title>
        <authorList>
            <person name="Zou Y."/>
            <person name="Xue W."/>
            <person name="Luo G."/>
        </authorList>
    </citation>
    <scope>NUCLEOTIDE SEQUENCE [LARGE SCALE GENOMIC DNA]</scope>
    <source>
        <strain evidence="2 3">AF46-2NS</strain>
    </source>
</reference>
<dbReference type="AlphaFoldDB" id="A0A3R6FAS4"/>
<name>A0A3R6FAS4_9BACT</name>
<dbReference type="Proteomes" id="UP000286211">
    <property type="component" value="Unassembled WGS sequence"/>
</dbReference>
<dbReference type="RefSeq" id="WP_119236906.1">
    <property type="nucleotide sequence ID" value="NZ_CATKVV010000004.1"/>
</dbReference>
<dbReference type="Pfam" id="PF11888">
    <property type="entry name" value="DUF3408"/>
    <property type="match status" value="1"/>
</dbReference>
<evidence type="ECO:0000313" key="3">
    <source>
        <dbReference type="Proteomes" id="UP000286211"/>
    </source>
</evidence>
<organism evidence="2 3">
    <name type="scientific">Segatella copri</name>
    <dbReference type="NCBI Taxonomy" id="165179"/>
    <lineage>
        <taxon>Bacteria</taxon>
        <taxon>Pseudomonadati</taxon>
        <taxon>Bacteroidota</taxon>
        <taxon>Bacteroidia</taxon>
        <taxon>Bacteroidales</taxon>
        <taxon>Prevotellaceae</taxon>
        <taxon>Segatella</taxon>
    </lineage>
</organism>
<proteinExistence type="predicted"/>
<sequence>MAKTKDAVLTPGQKELMEKEYLDFVKPSTYGNKANPSSCNSLYDDVENPELRAIVEKVAATTPYREETSTNEVQSPPNPQKRISGKQRKATLEEYQQTFLQVPRIDDRKPVFVSSDVRDRLDRVVRILGGRRMSVSGIIENIVRHHLSLYEEDFEAWRKL</sequence>
<feature type="region of interest" description="Disordered" evidence="1">
    <location>
        <begin position="59"/>
        <end position="87"/>
    </location>
</feature>